<keyword evidence="3" id="KW-0805">Transcription regulation</keyword>
<keyword evidence="4" id="KW-0238">DNA-binding</keyword>
<organism evidence="9 10">
    <name type="scientific">Basidiobolus meristosporus CBS 931.73</name>
    <dbReference type="NCBI Taxonomy" id="1314790"/>
    <lineage>
        <taxon>Eukaryota</taxon>
        <taxon>Fungi</taxon>
        <taxon>Fungi incertae sedis</taxon>
        <taxon>Zoopagomycota</taxon>
        <taxon>Entomophthoromycotina</taxon>
        <taxon>Basidiobolomycetes</taxon>
        <taxon>Basidiobolales</taxon>
        <taxon>Basidiobolaceae</taxon>
        <taxon>Basidiobolus</taxon>
    </lineage>
</organism>
<keyword evidence="2" id="KW-0862">Zinc</keyword>
<evidence type="ECO:0000256" key="4">
    <source>
        <dbReference type="ARBA" id="ARBA00023125"/>
    </source>
</evidence>
<dbReference type="OrthoDB" id="39175at2759"/>
<dbReference type="Pfam" id="PF04082">
    <property type="entry name" value="Fungal_trans"/>
    <property type="match status" value="1"/>
</dbReference>
<feature type="domain" description="Xylanolytic transcriptional activator regulatory" evidence="8">
    <location>
        <begin position="154"/>
        <end position="230"/>
    </location>
</feature>
<dbReference type="GO" id="GO:0006351">
    <property type="term" value="P:DNA-templated transcription"/>
    <property type="evidence" value="ECO:0007669"/>
    <property type="project" value="InterPro"/>
</dbReference>
<feature type="region of interest" description="Disordered" evidence="7">
    <location>
        <begin position="449"/>
        <end position="486"/>
    </location>
</feature>
<dbReference type="CDD" id="cd12148">
    <property type="entry name" value="fungal_TF_MHR"/>
    <property type="match status" value="1"/>
</dbReference>
<protein>
    <recommendedName>
        <fullName evidence="8">Xylanolytic transcriptional activator regulatory domain-containing protein</fullName>
    </recommendedName>
</protein>
<keyword evidence="6" id="KW-0539">Nucleus</keyword>
<evidence type="ECO:0000313" key="10">
    <source>
        <dbReference type="Proteomes" id="UP000193498"/>
    </source>
</evidence>
<evidence type="ECO:0000256" key="5">
    <source>
        <dbReference type="ARBA" id="ARBA00023163"/>
    </source>
</evidence>
<gene>
    <name evidence="9" type="ORF">K493DRAFT_314935</name>
</gene>
<dbReference type="InterPro" id="IPR007219">
    <property type="entry name" value="XnlR_reg_dom"/>
</dbReference>
<dbReference type="SMART" id="SM00906">
    <property type="entry name" value="Fungal_trans"/>
    <property type="match status" value="1"/>
</dbReference>
<dbReference type="STRING" id="1314790.A0A1Y1YD64"/>
<evidence type="ECO:0000256" key="7">
    <source>
        <dbReference type="SAM" id="MobiDB-lite"/>
    </source>
</evidence>
<dbReference type="InterPro" id="IPR051615">
    <property type="entry name" value="Transcr_Regulatory_Elem"/>
</dbReference>
<accession>A0A1Y1YD64</accession>
<dbReference type="EMBL" id="MCFE01000172">
    <property type="protein sequence ID" value="ORX95564.1"/>
    <property type="molecule type" value="Genomic_DNA"/>
</dbReference>
<keyword evidence="1" id="KW-0479">Metal-binding</keyword>
<dbReference type="GO" id="GO:0003677">
    <property type="term" value="F:DNA binding"/>
    <property type="evidence" value="ECO:0007669"/>
    <property type="project" value="UniProtKB-KW"/>
</dbReference>
<dbReference type="AlphaFoldDB" id="A0A1Y1YD64"/>
<dbReference type="PANTHER" id="PTHR31313:SF81">
    <property type="entry name" value="TY1 ENHANCER ACTIVATOR"/>
    <property type="match status" value="1"/>
</dbReference>
<keyword evidence="5" id="KW-0804">Transcription</keyword>
<evidence type="ECO:0000256" key="1">
    <source>
        <dbReference type="ARBA" id="ARBA00022723"/>
    </source>
</evidence>
<name>A0A1Y1YD64_9FUNG</name>
<evidence type="ECO:0000256" key="2">
    <source>
        <dbReference type="ARBA" id="ARBA00022833"/>
    </source>
</evidence>
<evidence type="ECO:0000256" key="3">
    <source>
        <dbReference type="ARBA" id="ARBA00023015"/>
    </source>
</evidence>
<keyword evidence="10" id="KW-1185">Reference proteome</keyword>
<comment type="caution">
    <text evidence="9">The sequence shown here is derived from an EMBL/GenBank/DDBJ whole genome shotgun (WGS) entry which is preliminary data.</text>
</comment>
<dbReference type="InParanoid" id="A0A1Y1YD64"/>
<evidence type="ECO:0000259" key="8">
    <source>
        <dbReference type="SMART" id="SM00906"/>
    </source>
</evidence>
<evidence type="ECO:0000313" key="9">
    <source>
        <dbReference type="EMBL" id="ORX95564.1"/>
    </source>
</evidence>
<dbReference type="GO" id="GO:0008270">
    <property type="term" value="F:zinc ion binding"/>
    <property type="evidence" value="ECO:0007669"/>
    <property type="project" value="InterPro"/>
</dbReference>
<dbReference type="Proteomes" id="UP000193498">
    <property type="component" value="Unassembled WGS sequence"/>
</dbReference>
<reference evidence="9 10" key="1">
    <citation type="submission" date="2016-07" db="EMBL/GenBank/DDBJ databases">
        <title>Pervasive Adenine N6-methylation of Active Genes in Fungi.</title>
        <authorList>
            <consortium name="DOE Joint Genome Institute"/>
            <person name="Mondo S.J."/>
            <person name="Dannebaum R.O."/>
            <person name="Kuo R.C."/>
            <person name="Labutti K."/>
            <person name="Haridas S."/>
            <person name="Kuo A."/>
            <person name="Salamov A."/>
            <person name="Ahrendt S.R."/>
            <person name="Lipzen A."/>
            <person name="Sullivan W."/>
            <person name="Andreopoulos W.B."/>
            <person name="Clum A."/>
            <person name="Lindquist E."/>
            <person name="Daum C."/>
            <person name="Ramamoorthy G.K."/>
            <person name="Gryganskyi A."/>
            <person name="Culley D."/>
            <person name="Magnuson J.K."/>
            <person name="James T.Y."/>
            <person name="O'Malley M.A."/>
            <person name="Stajich J.E."/>
            <person name="Spatafora J.W."/>
            <person name="Visel A."/>
            <person name="Grigoriev I.V."/>
        </authorList>
    </citation>
    <scope>NUCLEOTIDE SEQUENCE [LARGE SCALE GENOMIC DNA]</scope>
    <source>
        <strain evidence="9 10">CBS 931.73</strain>
    </source>
</reference>
<proteinExistence type="predicted"/>
<evidence type="ECO:0000256" key="6">
    <source>
        <dbReference type="ARBA" id="ARBA00023242"/>
    </source>
</evidence>
<sequence>MGGSSGFYLLQDNVKMEDSYDSFRSFTQETTNNEATDESSDLLPASLVFEHLLEVYFTYINPFFPLLNKAEFYEQLRVDVNSVSRLLLNSIFALSSNLSRQREWLHKGNARFEVFYSRAKKLLNESYDVTSLENVQALILLSICFRITHGGIKSWIYSGMAIRLAEDLGLHRNPDSWQIQQLSNNVRETRKRVWWACYILDRGASASMGRPLCIDDRHCDTSYPTIPPQELDSPQVMSNPEAGYCMKVFVQTIKLYEVIGSIINNIYAIRGVSTENPIRSESILLELDSALHTWLISLPSSMKYEPSEYFAGTPPSSPLVAYIHILYHNALILLHRPYIPKPKPKVLPSPYPSLHICTTSANSITAIAGACDGKPDFEEFLALVLFPLFTSSTVHLINATSNDPWLRKPAKKCLSKNLKILERVRGLWGSAGKYFVVLKDLLDARGMELEEETEQPAPEASNRGPSEVLPPNDQFRVAQSNPNPVNPLTAVNTDTNPGANTLQMQHNMYPRVTSDFSPQPYISASQSPSIGIPTTLSPSGPYSISQVGFNPVVPTNTITEMSANNQSSLTQVLNNSNIQGNSIPIWNVPLSFDFDEWNDYVGQYDGGMDLRFAGNPPLGTEKAVAVENAGLSPNSIPEQMGSNFAPFYPNLKPDQTSRTFNITQHTS</sequence>
<dbReference type="PANTHER" id="PTHR31313">
    <property type="entry name" value="TY1 ENHANCER ACTIVATOR"/>
    <property type="match status" value="1"/>
</dbReference>